<gene>
    <name evidence="1" type="ORF">JL111_01630</name>
</gene>
<dbReference type="RefSeq" id="WP_191307829.1">
    <property type="nucleotide sequence ID" value="NZ_BNCL01000002.1"/>
</dbReference>
<dbReference type="Proteomes" id="UP000644749">
    <property type="component" value="Unassembled WGS sequence"/>
</dbReference>
<dbReference type="InterPro" id="IPR009702">
    <property type="entry name" value="DUF1284"/>
</dbReference>
<proteinExistence type="predicted"/>
<reference evidence="1 2" key="1">
    <citation type="submission" date="2021-01" db="EMBL/GenBank/DDBJ databases">
        <title>011410 draft genome.</title>
        <authorList>
            <person name="Lang L."/>
        </authorList>
    </citation>
    <scope>NUCLEOTIDE SEQUENCE [LARGE SCALE GENOMIC DNA]</scope>
    <source>
        <strain evidence="1 2">KCTC 42845</strain>
    </source>
</reference>
<protein>
    <submittedName>
        <fullName evidence="1">DUF1284 domain-containing protein</fullName>
    </submittedName>
</protein>
<keyword evidence="2" id="KW-1185">Reference proteome</keyword>
<accession>A0ABS1S205</accession>
<sequence length="148" mass="15334">MTIRLRAHHLLCLLTWAGKGYSPAFTAGFTAIAGRIAAGEAVAMVEGPDDVCVPMLADPGCHCRGGSVARRDAQAARDLAALLGRPLAPGQRLVLDPATLARMRRAFAGGAIRTACAGCEWSGLCRDIADDGFAGTVLPAPQPGRLRA</sequence>
<dbReference type="Pfam" id="PF06935">
    <property type="entry name" value="DUF1284"/>
    <property type="match status" value="1"/>
</dbReference>
<organism evidence="1 2">
    <name type="scientific">Paracoccus aerius</name>
    <dbReference type="NCBI Taxonomy" id="1915382"/>
    <lineage>
        <taxon>Bacteria</taxon>
        <taxon>Pseudomonadati</taxon>
        <taxon>Pseudomonadota</taxon>
        <taxon>Alphaproteobacteria</taxon>
        <taxon>Rhodobacterales</taxon>
        <taxon>Paracoccaceae</taxon>
        <taxon>Paracoccus</taxon>
    </lineage>
</organism>
<evidence type="ECO:0000313" key="1">
    <source>
        <dbReference type="EMBL" id="MBL3672174.1"/>
    </source>
</evidence>
<comment type="caution">
    <text evidence="1">The sequence shown here is derived from an EMBL/GenBank/DDBJ whole genome shotgun (WGS) entry which is preliminary data.</text>
</comment>
<name>A0ABS1S205_9RHOB</name>
<evidence type="ECO:0000313" key="2">
    <source>
        <dbReference type="Proteomes" id="UP000644749"/>
    </source>
</evidence>
<dbReference type="EMBL" id="JAESHT010000001">
    <property type="protein sequence ID" value="MBL3672174.1"/>
    <property type="molecule type" value="Genomic_DNA"/>
</dbReference>